<dbReference type="InterPro" id="IPR050577">
    <property type="entry name" value="MAPR/NEUFC/NENF-like"/>
</dbReference>
<keyword evidence="2" id="KW-0812">Transmembrane</keyword>
<evidence type="ECO:0000313" key="5">
    <source>
        <dbReference type="EMBL" id="CAL1138929.1"/>
    </source>
</evidence>
<sequence>MTSWFQRTRDALFSVNGLTISCLAFGSWLLLRDLLNDYWAAKRLAQRKALEEQMHLAPRQWHAEDLAPYNGTDPQKPILIGVDGEVFNVWRGRDFYGAQGPYGVFAGKDATRYFAKQLVSLEDDDGQPLTSEELDNMKSWKEFLRFKYDAAGTLVA</sequence>
<dbReference type="Proteomes" id="UP001152797">
    <property type="component" value="Unassembled WGS sequence"/>
</dbReference>
<dbReference type="Pfam" id="PF00173">
    <property type="entry name" value="Cyt-b5"/>
    <property type="match status" value="1"/>
</dbReference>
<feature type="domain" description="Cytochrome b5 heme-binding" evidence="3">
    <location>
        <begin position="61"/>
        <end position="155"/>
    </location>
</feature>
<organism evidence="4">
    <name type="scientific">Cladocopium goreaui</name>
    <dbReference type="NCBI Taxonomy" id="2562237"/>
    <lineage>
        <taxon>Eukaryota</taxon>
        <taxon>Sar</taxon>
        <taxon>Alveolata</taxon>
        <taxon>Dinophyceae</taxon>
        <taxon>Suessiales</taxon>
        <taxon>Symbiodiniaceae</taxon>
        <taxon>Cladocopium</taxon>
    </lineage>
</organism>
<evidence type="ECO:0000256" key="2">
    <source>
        <dbReference type="SAM" id="Phobius"/>
    </source>
</evidence>
<name>A0A9P1C5M6_9DINO</name>
<evidence type="ECO:0000259" key="3">
    <source>
        <dbReference type="SMART" id="SM01117"/>
    </source>
</evidence>
<dbReference type="EMBL" id="CAMXCT030001001">
    <property type="protein sequence ID" value="CAL4772866.1"/>
    <property type="molecule type" value="Genomic_DNA"/>
</dbReference>
<feature type="transmembrane region" description="Helical" evidence="2">
    <location>
        <begin position="12"/>
        <end position="31"/>
    </location>
</feature>
<gene>
    <name evidence="4" type="ORF">C1SCF055_LOCUS12992</name>
</gene>
<dbReference type="SUPFAM" id="SSF55856">
    <property type="entry name" value="Cytochrome b5-like heme/steroid binding domain"/>
    <property type="match status" value="1"/>
</dbReference>
<evidence type="ECO:0000313" key="4">
    <source>
        <dbReference type="EMBL" id="CAI3985554.1"/>
    </source>
</evidence>
<dbReference type="GO" id="GO:0012505">
    <property type="term" value="C:endomembrane system"/>
    <property type="evidence" value="ECO:0007669"/>
    <property type="project" value="TreeGrafter"/>
</dbReference>
<dbReference type="PANTHER" id="PTHR10281">
    <property type="entry name" value="MEMBRANE-ASSOCIATED PROGESTERONE RECEPTOR COMPONENT-RELATED"/>
    <property type="match status" value="1"/>
</dbReference>
<dbReference type="EMBL" id="CAMXCT020001001">
    <property type="protein sequence ID" value="CAL1138929.1"/>
    <property type="molecule type" value="Genomic_DNA"/>
</dbReference>
<protein>
    <submittedName>
        <fullName evidence="6">Probable steroid-binding protein 3 (AtMP3) (Membrane-associated progesterone-binding protein 2) (AtMAPR2)</fullName>
    </submittedName>
</protein>
<evidence type="ECO:0000313" key="6">
    <source>
        <dbReference type="EMBL" id="CAL4772866.1"/>
    </source>
</evidence>
<dbReference type="InterPro" id="IPR036400">
    <property type="entry name" value="Cyt_B5-like_heme/steroid_sf"/>
</dbReference>
<dbReference type="PANTHER" id="PTHR10281:SF76">
    <property type="entry name" value="CALCUTTA CUP-RELATED"/>
    <property type="match status" value="1"/>
</dbReference>
<comment type="similarity">
    <text evidence="1">Belongs to the cytochrome b5 family. MAPR subfamily.</text>
</comment>
<dbReference type="SMART" id="SM01117">
    <property type="entry name" value="Cyt-b5"/>
    <property type="match status" value="1"/>
</dbReference>
<dbReference type="Gene3D" id="3.10.120.10">
    <property type="entry name" value="Cytochrome b5-like heme/steroid binding domain"/>
    <property type="match status" value="1"/>
</dbReference>
<proteinExistence type="inferred from homology"/>
<keyword evidence="2" id="KW-0472">Membrane</keyword>
<dbReference type="EMBL" id="CAMXCT010001001">
    <property type="protein sequence ID" value="CAI3985554.1"/>
    <property type="molecule type" value="Genomic_DNA"/>
</dbReference>
<dbReference type="InterPro" id="IPR001199">
    <property type="entry name" value="Cyt_B5-like_heme/steroid-bd"/>
</dbReference>
<dbReference type="PROSITE" id="PS51257">
    <property type="entry name" value="PROKAR_LIPOPROTEIN"/>
    <property type="match status" value="1"/>
</dbReference>
<reference evidence="5" key="2">
    <citation type="submission" date="2024-04" db="EMBL/GenBank/DDBJ databases">
        <authorList>
            <person name="Chen Y."/>
            <person name="Shah S."/>
            <person name="Dougan E. K."/>
            <person name="Thang M."/>
            <person name="Chan C."/>
        </authorList>
    </citation>
    <scope>NUCLEOTIDE SEQUENCE [LARGE SCALE GENOMIC DNA]</scope>
</reference>
<keyword evidence="2" id="KW-1133">Transmembrane helix</keyword>
<reference evidence="4" key="1">
    <citation type="submission" date="2022-10" db="EMBL/GenBank/DDBJ databases">
        <authorList>
            <person name="Chen Y."/>
            <person name="Dougan E. K."/>
            <person name="Chan C."/>
            <person name="Rhodes N."/>
            <person name="Thang M."/>
        </authorList>
    </citation>
    <scope>NUCLEOTIDE SEQUENCE</scope>
</reference>
<comment type="caution">
    <text evidence="4">The sequence shown here is derived from an EMBL/GenBank/DDBJ whole genome shotgun (WGS) entry which is preliminary data.</text>
</comment>
<evidence type="ECO:0000313" key="7">
    <source>
        <dbReference type="Proteomes" id="UP001152797"/>
    </source>
</evidence>
<dbReference type="GO" id="GO:0016020">
    <property type="term" value="C:membrane"/>
    <property type="evidence" value="ECO:0007669"/>
    <property type="project" value="TreeGrafter"/>
</dbReference>
<evidence type="ECO:0000256" key="1">
    <source>
        <dbReference type="ARBA" id="ARBA00038357"/>
    </source>
</evidence>
<dbReference type="OrthoDB" id="438979at2759"/>
<accession>A0A9P1C5M6</accession>
<dbReference type="AlphaFoldDB" id="A0A9P1C5M6"/>
<keyword evidence="7" id="KW-1185">Reference proteome</keyword>